<accession>A0A6B1FYB5</accession>
<sequence>MHSATSVRCPYGVAERLLCKESFLPMRMKSTFTPPVRQVSLRRSVLRLLALCLGAMLVAGCGLLSGTEATSTPTRAMVAVVPTFTSTPEGAMAPQTSGGGATTQQTAPAAAQQQAPAATDTPAPTDTPVPTVARFTVKTDLTAANVNVRTGPSTAFAIIGTVSRGAQFDISGRNQEYTWFQFCCVAGQTGWIFSNLVNVENAHLITLAQNIPATPVPPTPTPVPPTPVPAPVHVDHCAGIGGDGCKFRLRNTDPADNGGGELKLLIGFVHGGRGDEPQVHGGYFVELQKNGVQVHGFDHHTRGGTNVIEGPRGKVYHYDKSVSASSLPGGNVAGTYTIWVKDGNGERDSQNFNFTLHGNQGLVWLVFDQN</sequence>
<keyword evidence="2" id="KW-1133">Transmembrane helix</keyword>
<protein>
    <submittedName>
        <fullName evidence="4">SH3 domain-containing protein</fullName>
    </submittedName>
</protein>
<feature type="region of interest" description="Disordered" evidence="1">
    <location>
        <begin position="88"/>
        <end position="129"/>
    </location>
</feature>
<evidence type="ECO:0000256" key="1">
    <source>
        <dbReference type="SAM" id="MobiDB-lite"/>
    </source>
</evidence>
<organism evidence="4">
    <name type="scientific">Caldilineaceae bacterium SB0675_bin_29</name>
    <dbReference type="NCBI Taxonomy" id="2605266"/>
    <lineage>
        <taxon>Bacteria</taxon>
        <taxon>Bacillati</taxon>
        <taxon>Chloroflexota</taxon>
        <taxon>Caldilineae</taxon>
        <taxon>Caldilineales</taxon>
        <taxon>Caldilineaceae</taxon>
    </lineage>
</organism>
<name>A0A6B1FYB5_9CHLR</name>
<evidence type="ECO:0000313" key="4">
    <source>
        <dbReference type="EMBL" id="MYH62133.1"/>
    </source>
</evidence>
<proteinExistence type="predicted"/>
<comment type="caution">
    <text evidence="4">The sequence shown here is derived from an EMBL/GenBank/DDBJ whole genome shotgun (WGS) entry which is preliminary data.</text>
</comment>
<evidence type="ECO:0000259" key="3">
    <source>
        <dbReference type="PROSITE" id="PS51781"/>
    </source>
</evidence>
<evidence type="ECO:0000256" key="2">
    <source>
        <dbReference type="SAM" id="Phobius"/>
    </source>
</evidence>
<dbReference type="AlphaFoldDB" id="A0A6B1FYB5"/>
<dbReference type="PROSITE" id="PS51781">
    <property type="entry name" value="SH3B"/>
    <property type="match status" value="1"/>
</dbReference>
<reference evidence="4" key="1">
    <citation type="submission" date="2019-09" db="EMBL/GenBank/DDBJ databases">
        <title>Characterisation of the sponge microbiome using genome-centric metagenomics.</title>
        <authorList>
            <person name="Engelberts J.P."/>
            <person name="Robbins S.J."/>
            <person name="De Goeij J.M."/>
            <person name="Aranda M."/>
            <person name="Bell S.C."/>
            <person name="Webster N.S."/>
        </authorList>
    </citation>
    <scope>NUCLEOTIDE SEQUENCE</scope>
    <source>
        <strain evidence="4">SB0675_bin_29</strain>
    </source>
</reference>
<keyword evidence="2" id="KW-0812">Transmembrane</keyword>
<feature type="domain" description="SH3b" evidence="3">
    <location>
        <begin position="130"/>
        <end position="201"/>
    </location>
</feature>
<gene>
    <name evidence="4" type="ORF">F4148_10345</name>
</gene>
<feature type="compositionally biased region" description="Low complexity" evidence="1">
    <location>
        <begin position="102"/>
        <end position="129"/>
    </location>
</feature>
<dbReference type="Pfam" id="PF08239">
    <property type="entry name" value="SH3_3"/>
    <property type="match status" value="1"/>
</dbReference>
<dbReference type="InterPro" id="IPR003646">
    <property type="entry name" value="SH3-like_bac-type"/>
</dbReference>
<keyword evidence="2" id="KW-0472">Membrane</keyword>
<dbReference type="Gene3D" id="2.30.30.40">
    <property type="entry name" value="SH3 Domains"/>
    <property type="match status" value="1"/>
</dbReference>
<dbReference type="EMBL" id="VYDA01000375">
    <property type="protein sequence ID" value="MYH62133.1"/>
    <property type="molecule type" value="Genomic_DNA"/>
</dbReference>
<feature type="transmembrane region" description="Helical" evidence="2">
    <location>
        <begin position="45"/>
        <end position="65"/>
    </location>
</feature>